<organism evidence="13 14">
    <name type="scientific">Fulvimonas yonginensis</name>
    <dbReference type="NCBI Taxonomy" id="1495200"/>
    <lineage>
        <taxon>Bacteria</taxon>
        <taxon>Pseudomonadati</taxon>
        <taxon>Pseudomonadota</taxon>
        <taxon>Gammaproteobacteria</taxon>
        <taxon>Lysobacterales</taxon>
        <taxon>Rhodanobacteraceae</taxon>
        <taxon>Fulvimonas</taxon>
    </lineage>
</organism>
<evidence type="ECO:0000256" key="7">
    <source>
        <dbReference type="ARBA" id="ARBA00022989"/>
    </source>
</evidence>
<gene>
    <name evidence="13" type="ORF">WAT24_05775</name>
</gene>
<keyword evidence="5" id="KW-0997">Cell inner membrane</keyword>
<dbReference type="RefSeq" id="WP_336806884.1">
    <property type="nucleotide sequence ID" value="NZ_JBBBNY010000003.1"/>
</dbReference>
<evidence type="ECO:0000256" key="5">
    <source>
        <dbReference type="ARBA" id="ARBA00022519"/>
    </source>
</evidence>
<comment type="caution">
    <text evidence="13">The sequence shown here is derived from an EMBL/GenBank/DDBJ whole genome shotgun (WGS) entry which is preliminary data.</text>
</comment>
<dbReference type="Pfam" id="PF12019">
    <property type="entry name" value="GspH"/>
    <property type="match status" value="1"/>
</dbReference>
<evidence type="ECO:0000313" key="14">
    <source>
        <dbReference type="Proteomes" id="UP001381174"/>
    </source>
</evidence>
<feature type="domain" description="General secretion pathway GspH" evidence="12">
    <location>
        <begin position="42"/>
        <end position="154"/>
    </location>
</feature>
<evidence type="ECO:0000256" key="9">
    <source>
        <dbReference type="ARBA" id="ARBA00025772"/>
    </source>
</evidence>
<dbReference type="InterPro" id="IPR045584">
    <property type="entry name" value="Pilin-like"/>
</dbReference>
<keyword evidence="6" id="KW-0812">Transmembrane</keyword>
<feature type="region of interest" description="Disordered" evidence="11">
    <location>
        <begin position="153"/>
        <end position="173"/>
    </location>
</feature>
<dbReference type="Gene3D" id="3.55.40.10">
    <property type="entry name" value="minor pseudopilin epsh domain"/>
    <property type="match status" value="1"/>
</dbReference>
<keyword evidence="3" id="KW-1003">Cell membrane</keyword>
<evidence type="ECO:0000256" key="3">
    <source>
        <dbReference type="ARBA" id="ARBA00022475"/>
    </source>
</evidence>
<comment type="similarity">
    <text evidence="9">Belongs to the GSP H family.</text>
</comment>
<dbReference type="SUPFAM" id="SSF54523">
    <property type="entry name" value="Pili subunits"/>
    <property type="match status" value="1"/>
</dbReference>
<comment type="subcellular location">
    <subcellularLocation>
        <location evidence="1">Cell inner membrane</location>
        <topology evidence="1">Single-pass membrane protein</topology>
    </subcellularLocation>
</comment>
<evidence type="ECO:0000256" key="8">
    <source>
        <dbReference type="ARBA" id="ARBA00023136"/>
    </source>
</evidence>
<reference evidence="13 14" key="1">
    <citation type="journal article" date="2014" name="Int. J. Syst. Evol. Microbiol.">
        <title>Fulvimonas yonginensis sp. nov., isolated from greenhouse soil, and emended description of the genus Fulvimonas.</title>
        <authorList>
            <person name="Ahn J.H."/>
            <person name="Kim S.J."/>
            <person name="Weon H.Y."/>
            <person name="Hong S.B."/>
            <person name="Seok S.J."/>
            <person name="Kwon S.W."/>
        </authorList>
    </citation>
    <scope>NUCLEOTIDE SEQUENCE [LARGE SCALE GENOMIC DNA]</scope>
    <source>
        <strain evidence="13 14">KACC 16952</strain>
    </source>
</reference>
<evidence type="ECO:0000256" key="2">
    <source>
        <dbReference type="ARBA" id="ARBA00021549"/>
    </source>
</evidence>
<proteinExistence type="inferred from homology"/>
<evidence type="ECO:0000256" key="11">
    <source>
        <dbReference type="SAM" id="MobiDB-lite"/>
    </source>
</evidence>
<evidence type="ECO:0000313" key="13">
    <source>
        <dbReference type="EMBL" id="MEI7036263.1"/>
    </source>
</evidence>
<keyword evidence="8" id="KW-0472">Membrane</keyword>
<keyword evidence="7" id="KW-1133">Transmembrane helix</keyword>
<protein>
    <recommendedName>
        <fullName evidence="2">Type II secretion system protein H</fullName>
    </recommendedName>
    <alternativeName>
        <fullName evidence="10">General secretion pathway protein H</fullName>
    </alternativeName>
</protein>
<evidence type="ECO:0000256" key="1">
    <source>
        <dbReference type="ARBA" id="ARBA00004377"/>
    </source>
</evidence>
<dbReference type="Proteomes" id="UP001381174">
    <property type="component" value="Unassembled WGS sequence"/>
</dbReference>
<dbReference type="InterPro" id="IPR022346">
    <property type="entry name" value="T2SS_GspH"/>
</dbReference>
<name>A0ABU8JAF9_9GAMM</name>
<keyword evidence="14" id="KW-1185">Reference proteome</keyword>
<evidence type="ECO:0000259" key="12">
    <source>
        <dbReference type="Pfam" id="PF12019"/>
    </source>
</evidence>
<accession>A0ABU8JAF9</accession>
<evidence type="ECO:0000256" key="10">
    <source>
        <dbReference type="ARBA" id="ARBA00030775"/>
    </source>
</evidence>
<evidence type="ECO:0000256" key="6">
    <source>
        <dbReference type="ARBA" id="ARBA00022692"/>
    </source>
</evidence>
<sequence length="173" mass="18706">MRGVTLVEQVATVLILATLTCVAAPSLAGLVRRNRTQAAQMDMMEALGYARGEAVLRRTRVLFCPTRDRLRCSNSNRWESGWLVGIDRNRDNQPDGPPLRVGEGYTQLVIRSSRARRHVTFLPDGSAGGSNLTLILCPPGRAQTALGVVVANSGRPRGSRPTARQAVDCAAAR</sequence>
<keyword evidence="4" id="KW-0488">Methylation</keyword>
<dbReference type="EMBL" id="JBBBNY010000003">
    <property type="protein sequence ID" value="MEI7036263.1"/>
    <property type="molecule type" value="Genomic_DNA"/>
</dbReference>
<evidence type="ECO:0000256" key="4">
    <source>
        <dbReference type="ARBA" id="ARBA00022481"/>
    </source>
</evidence>